<comment type="similarity">
    <text evidence="2 9">Belongs to the enolase family.</text>
</comment>
<reference evidence="12 13" key="1">
    <citation type="submission" date="2020-12" db="EMBL/GenBank/DDBJ databases">
        <title>Streptomyces typhae sp. nov., a novel endophytic actinomycete isolated from the root of cattail pollen (Typha angustifolia L.).</title>
        <authorList>
            <person name="Peng C."/>
            <person name="Liu C."/>
        </authorList>
    </citation>
    <scope>NUCLEOTIDE SEQUENCE [LARGE SCALE GENOMIC DNA]</scope>
    <source>
        <strain evidence="12 13">JCM 4753</strain>
    </source>
</reference>
<name>A0ABS0X7W1_9ACTN</name>
<protein>
    <recommendedName>
        <fullName evidence="4 9">Enolase</fullName>
        <ecNumber evidence="3 9">4.2.1.11</ecNumber>
    </recommendedName>
    <alternativeName>
        <fullName evidence="9">2-phospho-D-glycerate hydro-lyase</fullName>
    </alternativeName>
    <alternativeName>
        <fullName evidence="9">2-phosphoglycerate dehydratase</fullName>
    </alternativeName>
</protein>
<dbReference type="SFLD" id="SFLDF00002">
    <property type="entry name" value="enolase"/>
    <property type="match status" value="1"/>
</dbReference>
<dbReference type="SMART" id="SM01192">
    <property type="entry name" value="Enolase_C"/>
    <property type="match status" value="1"/>
</dbReference>
<dbReference type="RefSeq" id="WP_190118754.1">
    <property type="nucleotide sequence ID" value="NZ_BMVR01000012.1"/>
</dbReference>
<dbReference type="SFLD" id="SFLDG00178">
    <property type="entry name" value="enolase"/>
    <property type="match status" value="1"/>
</dbReference>
<feature type="binding site" evidence="9">
    <location>
        <position position="285"/>
    </location>
    <ligand>
        <name>Mg(2+)</name>
        <dbReference type="ChEBI" id="CHEBI:18420"/>
    </ligand>
</feature>
<evidence type="ECO:0000256" key="3">
    <source>
        <dbReference type="ARBA" id="ARBA00012058"/>
    </source>
</evidence>
<dbReference type="Proteomes" id="UP000634780">
    <property type="component" value="Unassembled WGS sequence"/>
</dbReference>
<dbReference type="SUPFAM" id="SSF51604">
    <property type="entry name" value="Enolase C-terminal domain-like"/>
    <property type="match status" value="1"/>
</dbReference>
<sequence length="427" mass="45316">MTAISRVVAREIIDSRGNPTVEVDVELKDGSLGRAAVPSGASTGAREAVELRDGDPRRYHGKGVRLAVDAVNESIADAVTGLDAEDQATVDRTMIDLDGTDTKSRLGANALLGVSLATAKAAAAAHRLPLYRYVGGVDARLLPVPMMNIVNGGAHADNPLDFQEFMIAPIGAATFAEAVRMGSEVFHTLRGNLVAAGHSVNVGDEGGFAPDLRTADEALDFVVRAIEQTGYKPGTDITLVMDPATSEFFHDGVYDYAGEGVRRTPAEHADYLAALVDRYPVASIEDPMAEDDHDGWRDLTARLGDRCQLTGDDVFCTNETLLSAGIRDGVANSILVKVNQIGTLTETLATVSTAHRAGYTVVMSHRSGETEDTTIADLAVATGCGQIKTGSLSRSDRTAKYNQLFRIEEELGAQARYAGREALGLRG</sequence>
<dbReference type="GO" id="GO:0004634">
    <property type="term" value="F:phosphopyruvate hydratase activity"/>
    <property type="evidence" value="ECO:0007669"/>
    <property type="project" value="UniProtKB-EC"/>
</dbReference>
<dbReference type="Gene3D" id="3.20.20.120">
    <property type="entry name" value="Enolase-like C-terminal domain"/>
    <property type="match status" value="1"/>
</dbReference>
<dbReference type="HAMAP" id="MF_00318">
    <property type="entry name" value="Enolase"/>
    <property type="match status" value="1"/>
</dbReference>
<dbReference type="EMBL" id="JAEKOZ010000011">
    <property type="protein sequence ID" value="MBJ3809295.1"/>
    <property type="molecule type" value="Genomic_DNA"/>
</dbReference>
<comment type="subcellular location">
    <subcellularLocation>
        <location evidence="9">Cytoplasm</location>
    </subcellularLocation>
    <subcellularLocation>
        <location evidence="9">Secreted</location>
    </subcellularLocation>
    <subcellularLocation>
        <location evidence="9">Cell surface</location>
    </subcellularLocation>
    <text evidence="9">Fractions of enolase are present in both the cytoplasm and on the cell surface.</text>
</comment>
<dbReference type="InterPro" id="IPR036849">
    <property type="entry name" value="Enolase-like_C_sf"/>
</dbReference>
<dbReference type="EC" id="4.2.1.11" evidence="3 9"/>
<organism evidence="12 13">
    <name type="scientific">Streptomyces flavofungini</name>
    <dbReference type="NCBI Taxonomy" id="68200"/>
    <lineage>
        <taxon>Bacteria</taxon>
        <taxon>Bacillati</taxon>
        <taxon>Actinomycetota</taxon>
        <taxon>Actinomycetes</taxon>
        <taxon>Kitasatosporales</taxon>
        <taxon>Streptomycetaceae</taxon>
        <taxon>Streptomyces</taxon>
    </lineage>
</organism>
<dbReference type="SMART" id="SM01193">
    <property type="entry name" value="Enolase_N"/>
    <property type="match status" value="1"/>
</dbReference>
<evidence type="ECO:0000256" key="9">
    <source>
        <dbReference type="HAMAP-Rule" id="MF_00318"/>
    </source>
</evidence>
<evidence type="ECO:0000256" key="1">
    <source>
        <dbReference type="ARBA" id="ARBA00005031"/>
    </source>
</evidence>
<evidence type="ECO:0000259" key="11">
    <source>
        <dbReference type="SMART" id="SM01193"/>
    </source>
</evidence>
<dbReference type="InterPro" id="IPR020810">
    <property type="entry name" value="Enolase_C"/>
</dbReference>
<dbReference type="SFLD" id="SFLDS00001">
    <property type="entry name" value="Enolase"/>
    <property type="match status" value="1"/>
</dbReference>
<feature type="binding site" evidence="9">
    <location>
        <position position="242"/>
    </location>
    <ligand>
        <name>Mg(2+)</name>
        <dbReference type="ChEBI" id="CHEBI:18420"/>
    </ligand>
</feature>
<evidence type="ECO:0000259" key="10">
    <source>
        <dbReference type="SMART" id="SM01192"/>
    </source>
</evidence>
<proteinExistence type="inferred from homology"/>
<evidence type="ECO:0000256" key="4">
    <source>
        <dbReference type="ARBA" id="ARBA00017068"/>
    </source>
</evidence>
<dbReference type="InterPro" id="IPR020809">
    <property type="entry name" value="Enolase_CS"/>
</dbReference>
<keyword evidence="13" id="KW-1185">Reference proteome</keyword>
<feature type="binding site" evidence="9">
    <location>
        <position position="366"/>
    </location>
    <ligand>
        <name>(2R)-2-phosphoglycerate</name>
        <dbReference type="ChEBI" id="CHEBI:58289"/>
    </ligand>
</feature>
<dbReference type="CDD" id="cd03313">
    <property type="entry name" value="enolase"/>
    <property type="match status" value="1"/>
</dbReference>
<dbReference type="PRINTS" id="PR00148">
    <property type="entry name" value="ENOLASE"/>
</dbReference>
<comment type="caution">
    <text evidence="12">The sequence shown here is derived from an EMBL/GenBank/DDBJ whole genome shotgun (WGS) entry which is preliminary data.</text>
</comment>
<dbReference type="PANTHER" id="PTHR11902:SF1">
    <property type="entry name" value="ENOLASE"/>
    <property type="match status" value="1"/>
</dbReference>
<keyword evidence="6 9" id="KW-0460">Magnesium</keyword>
<feature type="active site" description="Proton acceptor" evidence="9">
    <location>
        <position position="337"/>
    </location>
</feature>
<dbReference type="NCBIfam" id="TIGR01060">
    <property type="entry name" value="eno"/>
    <property type="match status" value="1"/>
</dbReference>
<feature type="binding site" evidence="9">
    <location>
        <position position="163"/>
    </location>
    <ligand>
        <name>(2R)-2-phosphoglycerate</name>
        <dbReference type="ChEBI" id="CHEBI:58289"/>
    </ligand>
</feature>
<comment type="cofactor">
    <cofactor evidence="9">
        <name>Mg(2+)</name>
        <dbReference type="ChEBI" id="CHEBI:18420"/>
    </cofactor>
    <text evidence="9">Binds a second Mg(2+) ion via substrate during catalysis.</text>
</comment>
<dbReference type="PROSITE" id="PS00164">
    <property type="entry name" value="ENOLASE"/>
    <property type="match status" value="1"/>
</dbReference>
<evidence type="ECO:0000256" key="8">
    <source>
        <dbReference type="ARBA" id="ARBA00023239"/>
    </source>
</evidence>
<keyword evidence="5 9" id="KW-0964">Secreted</keyword>
<gene>
    <name evidence="9 12" type="primary">eno</name>
    <name evidence="12" type="ORF">JGB26_19600</name>
</gene>
<feature type="domain" description="Enolase C-terminal TIM barrel" evidence="10">
    <location>
        <begin position="139"/>
        <end position="425"/>
    </location>
</feature>
<dbReference type="PIRSF" id="PIRSF001400">
    <property type="entry name" value="Enolase"/>
    <property type="match status" value="1"/>
</dbReference>
<evidence type="ECO:0000256" key="6">
    <source>
        <dbReference type="ARBA" id="ARBA00022842"/>
    </source>
</evidence>
<accession>A0ABS0X7W1</accession>
<keyword evidence="9" id="KW-0963">Cytoplasm</keyword>
<feature type="binding site" evidence="9">
    <location>
        <position position="367"/>
    </location>
    <ligand>
        <name>(2R)-2-phosphoglycerate</name>
        <dbReference type="ChEBI" id="CHEBI:58289"/>
    </ligand>
</feature>
<dbReference type="Pfam" id="PF00113">
    <property type="entry name" value="Enolase_C"/>
    <property type="match status" value="1"/>
</dbReference>
<evidence type="ECO:0000313" key="12">
    <source>
        <dbReference type="EMBL" id="MBJ3809295.1"/>
    </source>
</evidence>
<keyword evidence="9" id="KW-0479">Metal-binding</keyword>
<keyword evidence="8 9" id="KW-0456">Lyase</keyword>
<keyword evidence="7 9" id="KW-0324">Glycolysis</keyword>
<feature type="active site" description="Proton donor" evidence="9">
    <location>
        <position position="205"/>
    </location>
</feature>
<feature type="domain" description="Enolase N-terminal" evidence="11">
    <location>
        <begin position="4"/>
        <end position="134"/>
    </location>
</feature>
<feature type="binding site" evidence="9">
    <location>
        <position position="312"/>
    </location>
    <ligand>
        <name>Mg(2+)</name>
        <dbReference type="ChEBI" id="CHEBI:18420"/>
    </ligand>
</feature>
<comment type="function">
    <text evidence="9">Catalyzes the reversible conversion of 2-phosphoglycerate (2-PG) into phosphoenolpyruvate (PEP). It is essential for the degradation of carbohydrates via glycolysis.</text>
</comment>
<feature type="binding site" evidence="9">
    <location>
        <position position="337"/>
    </location>
    <ligand>
        <name>(2R)-2-phosphoglycerate</name>
        <dbReference type="ChEBI" id="CHEBI:58289"/>
    </ligand>
</feature>
<evidence type="ECO:0000256" key="5">
    <source>
        <dbReference type="ARBA" id="ARBA00022525"/>
    </source>
</evidence>
<dbReference type="Gene3D" id="3.30.390.10">
    <property type="entry name" value="Enolase-like, N-terminal domain"/>
    <property type="match status" value="1"/>
</dbReference>
<feature type="binding site" evidence="9">
    <location>
        <position position="388"/>
    </location>
    <ligand>
        <name>(2R)-2-phosphoglycerate</name>
        <dbReference type="ChEBI" id="CHEBI:58289"/>
    </ligand>
</feature>
<dbReference type="InterPro" id="IPR029017">
    <property type="entry name" value="Enolase-like_N"/>
</dbReference>
<comment type="pathway">
    <text evidence="1 9">Carbohydrate degradation; glycolysis; pyruvate from D-glyceraldehyde 3-phosphate: step 4/5.</text>
</comment>
<dbReference type="InterPro" id="IPR020811">
    <property type="entry name" value="Enolase_N"/>
</dbReference>
<dbReference type="InterPro" id="IPR000941">
    <property type="entry name" value="Enolase"/>
</dbReference>
<evidence type="ECO:0000256" key="7">
    <source>
        <dbReference type="ARBA" id="ARBA00023152"/>
    </source>
</evidence>
<dbReference type="SUPFAM" id="SSF54826">
    <property type="entry name" value="Enolase N-terminal domain-like"/>
    <property type="match status" value="1"/>
</dbReference>
<dbReference type="PANTHER" id="PTHR11902">
    <property type="entry name" value="ENOLASE"/>
    <property type="match status" value="1"/>
</dbReference>
<evidence type="ECO:0000256" key="2">
    <source>
        <dbReference type="ARBA" id="ARBA00009604"/>
    </source>
</evidence>
<dbReference type="Pfam" id="PF03952">
    <property type="entry name" value="Enolase_N"/>
    <property type="match status" value="1"/>
</dbReference>
<evidence type="ECO:0000313" key="13">
    <source>
        <dbReference type="Proteomes" id="UP000634780"/>
    </source>
</evidence>
<comment type="catalytic activity">
    <reaction evidence="9">
        <text>(2R)-2-phosphoglycerate = phosphoenolpyruvate + H2O</text>
        <dbReference type="Rhea" id="RHEA:10164"/>
        <dbReference type="ChEBI" id="CHEBI:15377"/>
        <dbReference type="ChEBI" id="CHEBI:58289"/>
        <dbReference type="ChEBI" id="CHEBI:58702"/>
        <dbReference type="EC" id="4.2.1.11"/>
    </reaction>
</comment>